<name>A0A5M8FVJ4_9GAMM</name>
<evidence type="ECO:0000256" key="1">
    <source>
        <dbReference type="ARBA" id="ARBA00008007"/>
    </source>
</evidence>
<comment type="caution">
    <text evidence="3">The sequence shown here is derived from an EMBL/GenBank/DDBJ whole genome shotgun (WGS) entry which is preliminary data.</text>
</comment>
<feature type="domain" description="Double zinc ribbon" evidence="2">
    <location>
        <begin position="11"/>
        <end position="69"/>
    </location>
</feature>
<keyword evidence="4" id="KW-1185">Reference proteome</keyword>
<proteinExistence type="inferred from homology"/>
<dbReference type="CDD" id="cd06223">
    <property type="entry name" value="PRTases_typeI"/>
    <property type="match status" value="1"/>
</dbReference>
<dbReference type="OrthoDB" id="9793412at2"/>
<dbReference type="Pfam" id="PF18912">
    <property type="entry name" value="DZR_2"/>
    <property type="match status" value="1"/>
</dbReference>
<evidence type="ECO:0000313" key="4">
    <source>
        <dbReference type="Proteomes" id="UP000322981"/>
    </source>
</evidence>
<gene>
    <name evidence="3" type="ORF">F2Q65_00635</name>
</gene>
<evidence type="ECO:0000313" key="3">
    <source>
        <dbReference type="EMBL" id="KAA6187783.1"/>
    </source>
</evidence>
<dbReference type="InterPro" id="IPR044005">
    <property type="entry name" value="DZR_2"/>
</dbReference>
<evidence type="ECO:0000259" key="2">
    <source>
        <dbReference type="Pfam" id="PF18912"/>
    </source>
</evidence>
<protein>
    <submittedName>
        <fullName evidence="3">ComF family protein</fullName>
    </submittedName>
</protein>
<comment type="similarity">
    <text evidence="1">Belongs to the ComF/GntX family.</text>
</comment>
<sequence length="237" mass="25624">MIRSVWRDRFADWLYPPTCVLCGAAGADGLDLCRGCRADLPYIGPCCPRCALPLEATAVTADVVCGECLLHPPPFALCSAAFRYQDPLPGLIGGIKFRGRMNLLRLLGLLLATHLRDTATPLPDRIVPVPLHPHRLRQRGYNQALELARVVGGRAGIPVDHGSCTRVIATTPQAQLDQKARRNNLQGAFRTSARLDGLHLTVLDDVVTTGSTVAEVARTLRQAGAARVDVWAVARTP</sequence>
<dbReference type="InterPro" id="IPR000836">
    <property type="entry name" value="PRTase_dom"/>
</dbReference>
<dbReference type="InterPro" id="IPR051910">
    <property type="entry name" value="ComF/GntX_DNA_util-trans"/>
</dbReference>
<organism evidence="3 4">
    <name type="scientific">Thiohalocapsa marina</name>
    <dbReference type="NCBI Taxonomy" id="424902"/>
    <lineage>
        <taxon>Bacteria</taxon>
        <taxon>Pseudomonadati</taxon>
        <taxon>Pseudomonadota</taxon>
        <taxon>Gammaproteobacteria</taxon>
        <taxon>Chromatiales</taxon>
        <taxon>Chromatiaceae</taxon>
        <taxon>Thiohalocapsa</taxon>
    </lineage>
</organism>
<dbReference type="PANTHER" id="PTHR47505:SF1">
    <property type="entry name" value="DNA UTILIZATION PROTEIN YHGH"/>
    <property type="match status" value="1"/>
</dbReference>
<dbReference type="AlphaFoldDB" id="A0A5M8FVJ4"/>
<dbReference type="InterPro" id="IPR029057">
    <property type="entry name" value="PRTase-like"/>
</dbReference>
<dbReference type="Proteomes" id="UP000322981">
    <property type="component" value="Unassembled WGS sequence"/>
</dbReference>
<dbReference type="Gene3D" id="3.40.50.2020">
    <property type="match status" value="1"/>
</dbReference>
<dbReference type="PANTHER" id="PTHR47505">
    <property type="entry name" value="DNA UTILIZATION PROTEIN YHGH"/>
    <property type="match status" value="1"/>
</dbReference>
<dbReference type="SUPFAM" id="SSF53271">
    <property type="entry name" value="PRTase-like"/>
    <property type="match status" value="1"/>
</dbReference>
<dbReference type="EMBL" id="VWXX01000001">
    <property type="protein sequence ID" value="KAA6187783.1"/>
    <property type="molecule type" value="Genomic_DNA"/>
</dbReference>
<reference evidence="3 4" key="1">
    <citation type="submission" date="2019-09" db="EMBL/GenBank/DDBJ databases">
        <title>Whole-genome sequence of the purple sulfur bacterium Thiohalocapsa marina DSM 19078.</title>
        <authorList>
            <person name="Kyndt J.A."/>
            <person name="Meyer T.E."/>
        </authorList>
    </citation>
    <scope>NUCLEOTIDE SEQUENCE [LARGE SCALE GENOMIC DNA]</scope>
    <source>
        <strain evidence="3 4">DSM 19078</strain>
    </source>
</reference>
<accession>A0A5M8FVJ4</accession>
<dbReference type="RefSeq" id="WP_150089366.1">
    <property type="nucleotide sequence ID" value="NZ_JBFUOH010000011.1"/>
</dbReference>